<dbReference type="InterPro" id="IPR011993">
    <property type="entry name" value="PH-like_dom_sf"/>
</dbReference>
<feature type="compositionally biased region" description="Low complexity" evidence="1">
    <location>
        <begin position="319"/>
        <end position="330"/>
    </location>
</feature>
<feature type="compositionally biased region" description="Gly residues" evidence="1">
    <location>
        <begin position="373"/>
        <end position="385"/>
    </location>
</feature>
<evidence type="ECO:0000256" key="1">
    <source>
        <dbReference type="SAM" id="MobiDB-lite"/>
    </source>
</evidence>
<dbReference type="SUPFAM" id="SSF50729">
    <property type="entry name" value="PH domain-like"/>
    <property type="match status" value="1"/>
</dbReference>
<evidence type="ECO:0000313" key="4">
    <source>
        <dbReference type="Proteomes" id="UP001224775"/>
    </source>
</evidence>
<feature type="compositionally biased region" description="Low complexity" evidence="1">
    <location>
        <begin position="9"/>
        <end position="34"/>
    </location>
</feature>
<dbReference type="EMBL" id="JATAAI010000017">
    <property type="protein sequence ID" value="KAK1739855.1"/>
    <property type="molecule type" value="Genomic_DNA"/>
</dbReference>
<feature type="region of interest" description="Disordered" evidence="1">
    <location>
        <begin position="412"/>
        <end position="457"/>
    </location>
</feature>
<feature type="domain" description="PH" evidence="2">
    <location>
        <begin position="457"/>
        <end position="532"/>
    </location>
</feature>
<feature type="region of interest" description="Disordered" evidence="1">
    <location>
        <begin position="1"/>
        <end position="101"/>
    </location>
</feature>
<dbReference type="AlphaFoldDB" id="A0AAD8Y677"/>
<dbReference type="Proteomes" id="UP001224775">
    <property type="component" value="Unassembled WGS sequence"/>
</dbReference>
<feature type="compositionally biased region" description="Low complexity" evidence="1">
    <location>
        <begin position="205"/>
        <end position="232"/>
    </location>
</feature>
<dbReference type="Pfam" id="PF00169">
    <property type="entry name" value="PH"/>
    <property type="match status" value="1"/>
</dbReference>
<feature type="compositionally biased region" description="Polar residues" evidence="1">
    <location>
        <begin position="79"/>
        <end position="90"/>
    </location>
</feature>
<gene>
    <name evidence="3" type="ORF">QTG54_009614</name>
</gene>
<organism evidence="3 4">
    <name type="scientific">Skeletonema marinoi</name>
    <dbReference type="NCBI Taxonomy" id="267567"/>
    <lineage>
        <taxon>Eukaryota</taxon>
        <taxon>Sar</taxon>
        <taxon>Stramenopiles</taxon>
        <taxon>Ochrophyta</taxon>
        <taxon>Bacillariophyta</taxon>
        <taxon>Coscinodiscophyceae</taxon>
        <taxon>Thalassiosirophycidae</taxon>
        <taxon>Thalassiosirales</taxon>
        <taxon>Skeletonemataceae</taxon>
        <taxon>Skeletonema</taxon>
        <taxon>Skeletonema marinoi-dohrnii complex</taxon>
    </lineage>
</organism>
<feature type="compositionally biased region" description="Gly residues" evidence="1">
    <location>
        <begin position="48"/>
        <end position="57"/>
    </location>
</feature>
<dbReference type="InterPro" id="IPR001849">
    <property type="entry name" value="PH_domain"/>
</dbReference>
<feature type="region of interest" description="Disordered" evidence="1">
    <location>
        <begin position="117"/>
        <end position="152"/>
    </location>
</feature>
<evidence type="ECO:0000259" key="2">
    <source>
        <dbReference type="Pfam" id="PF00169"/>
    </source>
</evidence>
<sequence length="747" mass="77847">MSSPTNKQTPDTPSASPTAATAAAALTSSPNAFARSPSVCSQDSRSITGGGGGGGGAASITTTGSGSLTGSPSPLSSPRDLQQPQLLTSHPPQPQPAPSALAISAAKSAALAAVNITSSSSSSVGGGGGGNKVLPPPWPETTSSSPPTTTTTAAAAAAAVNKSLPAIPILRNNSHNSANSSAATAMPGLTHSISLTASTEDHSGTTSSNNTTTTTATNNANNNPSKLPTTAVGTATTGTAAAATTSVNSSVLLGLEELERQQAYAEKKKAELWKAEMTMKQHEGAQQQYANPNQLPPPPPQQYHYQHQFQQQPHHHQQQHPNNPRSSPSNVPTQIHLTSLNNIDTDDPTALSSIENRSKEEDAASSTTAAQTQGGGSSGGGGGGSMKRIASIEKFQKIPVVLGVGIRGWGNTGKASRSMSMNSPPPPSSSSRKNLPTPNTPGLNPTPTKLPNPQQQQQTFFETNGERLTYYKSGKRKKVLATLDLYKVGEIAIDKTDPEECTFTIQVSNRPYYLRAEDKARCNDWVIILNRAREARHGWGNIQLVNPTGIDDDVAVNYGEDDAVLPPDLLSAGGVGGSEEQEQIEQQQQQYQMEDEQQLQGGRPVAVKWQKRHSAVHHLSMRMLNWARSITSNADACRRQKDVVVVPAHVMRSMMSQSVAASGIGGEQTGMGGEGGPIGAAIAAEASAAPTPGGINVTRPSVSGAPKGLQDVLEESPSTEANDGERERKRTESSESTSGGMGSSQYV</sequence>
<feature type="compositionally biased region" description="Basic and acidic residues" evidence="1">
    <location>
        <begin position="723"/>
        <end position="733"/>
    </location>
</feature>
<feature type="region of interest" description="Disordered" evidence="1">
    <location>
        <begin position="198"/>
        <end position="232"/>
    </location>
</feature>
<proteinExistence type="predicted"/>
<feature type="region of interest" description="Disordered" evidence="1">
    <location>
        <begin position="357"/>
        <end position="387"/>
    </location>
</feature>
<evidence type="ECO:0000313" key="3">
    <source>
        <dbReference type="EMBL" id="KAK1739855.1"/>
    </source>
</evidence>
<feature type="region of interest" description="Disordered" evidence="1">
    <location>
        <begin position="691"/>
        <end position="747"/>
    </location>
</feature>
<protein>
    <recommendedName>
        <fullName evidence="2">PH domain-containing protein</fullName>
    </recommendedName>
</protein>
<feature type="region of interest" description="Disordered" evidence="1">
    <location>
        <begin position="279"/>
        <end position="334"/>
    </location>
</feature>
<keyword evidence="4" id="KW-1185">Reference proteome</keyword>
<comment type="caution">
    <text evidence="3">The sequence shown here is derived from an EMBL/GenBank/DDBJ whole genome shotgun (WGS) entry which is preliminary data.</text>
</comment>
<reference evidence="3" key="1">
    <citation type="submission" date="2023-06" db="EMBL/GenBank/DDBJ databases">
        <title>Survivors Of The Sea: Transcriptome response of Skeletonema marinoi to long-term dormancy.</title>
        <authorList>
            <person name="Pinder M.I.M."/>
            <person name="Kourtchenko O."/>
            <person name="Robertson E.K."/>
            <person name="Larsson T."/>
            <person name="Maumus F."/>
            <person name="Osuna-Cruz C.M."/>
            <person name="Vancaester E."/>
            <person name="Stenow R."/>
            <person name="Vandepoele K."/>
            <person name="Ploug H."/>
            <person name="Bruchert V."/>
            <person name="Godhe A."/>
            <person name="Topel M."/>
        </authorList>
    </citation>
    <scope>NUCLEOTIDE SEQUENCE</scope>
    <source>
        <strain evidence="3">R05AC</strain>
    </source>
</reference>
<feature type="compositionally biased region" description="Low complexity" evidence="1">
    <location>
        <begin position="302"/>
        <end position="312"/>
    </location>
</feature>
<feature type="compositionally biased region" description="Low complexity" evidence="1">
    <location>
        <begin position="429"/>
        <end position="457"/>
    </location>
</feature>
<accession>A0AAD8Y677</accession>
<feature type="compositionally biased region" description="Low complexity" evidence="1">
    <location>
        <begin position="140"/>
        <end position="152"/>
    </location>
</feature>
<name>A0AAD8Y677_9STRA</name>
<dbReference type="Gene3D" id="2.30.29.30">
    <property type="entry name" value="Pleckstrin-homology domain (PH domain)/Phosphotyrosine-binding domain (PTB)"/>
    <property type="match status" value="1"/>
</dbReference>
<feature type="compositionally biased region" description="Low complexity" evidence="1">
    <location>
        <begin position="58"/>
        <end position="77"/>
    </location>
</feature>